<evidence type="ECO:0008006" key="4">
    <source>
        <dbReference type="Google" id="ProtNLM"/>
    </source>
</evidence>
<feature type="signal peptide" evidence="1">
    <location>
        <begin position="1"/>
        <end position="23"/>
    </location>
</feature>
<keyword evidence="1" id="KW-0732">Signal</keyword>
<dbReference type="KEGG" id="barh:WN72_40730"/>
<name>A0AAE7NZK6_9BRAD</name>
<dbReference type="Proteomes" id="UP000594015">
    <property type="component" value="Chromosome"/>
</dbReference>
<evidence type="ECO:0000313" key="2">
    <source>
        <dbReference type="EMBL" id="QOZ71914.1"/>
    </source>
</evidence>
<evidence type="ECO:0000313" key="3">
    <source>
        <dbReference type="Proteomes" id="UP000594015"/>
    </source>
</evidence>
<gene>
    <name evidence="2" type="ORF">WN72_40730</name>
</gene>
<organism evidence="2 3">
    <name type="scientific">Bradyrhizobium arachidis</name>
    <dbReference type="NCBI Taxonomy" id="858423"/>
    <lineage>
        <taxon>Bacteria</taxon>
        <taxon>Pseudomonadati</taxon>
        <taxon>Pseudomonadota</taxon>
        <taxon>Alphaproteobacteria</taxon>
        <taxon>Hyphomicrobiales</taxon>
        <taxon>Nitrobacteraceae</taxon>
        <taxon>Bradyrhizobium</taxon>
    </lineage>
</organism>
<evidence type="ECO:0000256" key="1">
    <source>
        <dbReference type="SAM" id="SignalP"/>
    </source>
</evidence>
<accession>A0AAE7NZK6</accession>
<dbReference type="EMBL" id="CP030050">
    <property type="protein sequence ID" value="QOZ71914.1"/>
    <property type="molecule type" value="Genomic_DNA"/>
</dbReference>
<protein>
    <recommendedName>
        <fullName evidence="4">Secreted protein</fullName>
    </recommendedName>
</protein>
<proteinExistence type="predicted"/>
<dbReference type="AlphaFoldDB" id="A0AAE7NZK6"/>
<reference evidence="2 3" key="1">
    <citation type="submission" date="2018-06" db="EMBL/GenBank/DDBJ databases">
        <title>Comparative genomics of Bradyrhizobium nodulating Arachidis hypogaea.</title>
        <authorList>
            <person name="Li Y."/>
        </authorList>
    </citation>
    <scope>NUCLEOTIDE SEQUENCE [LARGE SCALE GENOMIC DNA]</scope>
    <source>
        <strain evidence="2 3">CCBAU 051107</strain>
    </source>
</reference>
<sequence>MVRFRTSIIAAIISIGAISSASAQCPTWATQNPASFQAQYPNRDILNDCELTPAGRMGLELPGGAAPWFGPNRAYGAMPGVAQHHGFQHRSR</sequence>
<feature type="chain" id="PRO_5042139545" description="Secreted protein" evidence="1">
    <location>
        <begin position="24"/>
        <end position="92"/>
    </location>
</feature>